<dbReference type="EC" id="3.6.1.1" evidence="3"/>
<evidence type="ECO:0000256" key="6">
    <source>
        <dbReference type="ARBA" id="ARBA00022842"/>
    </source>
</evidence>
<evidence type="ECO:0000256" key="2">
    <source>
        <dbReference type="ARBA" id="ARBA00006220"/>
    </source>
</evidence>
<evidence type="ECO:0000256" key="1">
    <source>
        <dbReference type="ARBA" id="ARBA00001946"/>
    </source>
</evidence>
<evidence type="ECO:0000313" key="8">
    <source>
        <dbReference type="EMBL" id="CAK9278738.1"/>
    </source>
</evidence>
<accession>A0ABP0XHY0</accession>
<comment type="cofactor">
    <cofactor evidence="1">
        <name>Mg(2+)</name>
        <dbReference type="ChEBI" id="CHEBI:18420"/>
    </cofactor>
</comment>
<organism evidence="8 9">
    <name type="scientific">Sphagnum jensenii</name>
    <dbReference type="NCBI Taxonomy" id="128206"/>
    <lineage>
        <taxon>Eukaryota</taxon>
        <taxon>Viridiplantae</taxon>
        <taxon>Streptophyta</taxon>
        <taxon>Embryophyta</taxon>
        <taxon>Bryophyta</taxon>
        <taxon>Sphagnophytina</taxon>
        <taxon>Sphagnopsida</taxon>
        <taxon>Sphagnales</taxon>
        <taxon>Sphagnaceae</taxon>
        <taxon>Sphagnum</taxon>
    </lineage>
</organism>
<keyword evidence="9" id="KW-1185">Reference proteome</keyword>
<dbReference type="Proteomes" id="UP001497444">
    <property type="component" value="Chromosome 9"/>
</dbReference>
<sequence length="199" mass="21581">MANAPPSFFASSLPARRLPRTFCATVSPPSQRPPPQRRASLGMSTIKEGLSSLVEVVVEVPKWSFVKRSQNGIIDFVSPLPCLFNYGSVPIIPAPDGDPLDAIILGKRLPLGHQGIVRVKGIIKFTDAGLVDNKLICTQRKPGNCSGDSGPEISEDLSVFDLLVLHSFFNVYAVGKNWLNIVQGKQNGPTSYGGYEIYK</sequence>
<evidence type="ECO:0000256" key="7">
    <source>
        <dbReference type="ARBA" id="ARBA00047820"/>
    </source>
</evidence>
<evidence type="ECO:0000256" key="3">
    <source>
        <dbReference type="ARBA" id="ARBA00012146"/>
    </source>
</evidence>
<name>A0ABP0XHY0_9BRYO</name>
<comment type="similarity">
    <text evidence="2">Belongs to the PPase family.</text>
</comment>
<dbReference type="InterPro" id="IPR008162">
    <property type="entry name" value="Pyrophosphatase"/>
</dbReference>
<dbReference type="Pfam" id="PF00719">
    <property type="entry name" value="Pyrophosphatase"/>
    <property type="match status" value="1"/>
</dbReference>
<reference evidence="8" key="1">
    <citation type="submission" date="2024-02" db="EMBL/GenBank/DDBJ databases">
        <authorList>
            <consortium name="ELIXIR-Norway"/>
            <consortium name="Elixir Norway"/>
        </authorList>
    </citation>
    <scope>NUCLEOTIDE SEQUENCE</scope>
</reference>
<dbReference type="EMBL" id="OZ020104">
    <property type="protein sequence ID" value="CAK9278738.1"/>
    <property type="molecule type" value="Genomic_DNA"/>
</dbReference>
<keyword evidence="4" id="KW-0479">Metal-binding</keyword>
<keyword evidence="6" id="KW-0460">Magnesium</keyword>
<dbReference type="Gene3D" id="3.90.80.10">
    <property type="entry name" value="Inorganic pyrophosphatase"/>
    <property type="match status" value="1"/>
</dbReference>
<gene>
    <name evidence="8" type="ORF">CSSPJE1EN1_LOCUS24216</name>
</gene>
<protein>
    <recommendedName>
        <fullName evidence="3">inorganic diphosphatase</fullName>
        <ecNumber evidence="3">3.6.1.1</ecNumber>
    </recommendedName>
</protein>
<evidence type="ECO:0000256" key="4">
    <source>
        <dbReference type="ARBA" id="ARBA00022723"/>
    </source>
</evidence>
<comment type="catalytic activity">
    <reaction evidence="7">
        <text>diphosphate + H2O = 2 phosphate + H(+)</text>
        <dbReference type="Rhea" id="RHEA:24576"/>
        <dbReference type="ChEBI" id="CHEBI:15377"/>
        <dbReference type="ChEBI" id="CHEBI:15378"/>
        <dbReference type="ChEBI" id="CHEBI:33019"/>
        <dbReference type="ChEBI" id="CHEBI:43474"/>
        <dbReference type="EC" id="3.6.1.1"/>
    </reaction>
</comment>
<dbReference type="InterPro" id="IPR036649">
    <property type="entry name" value="Pyrophosphatase_sf"/>
</dbReference>
<dbReference type="PROSITE" id="PS00387">
    <property type="entry name" value="PPASE"/>
    <property type="match status" value="1"/>
</dbReference>
<evidence type="ECO:0000313" key="9">
    <source>
        <dbReference type="Proteomes" id="UP001497444"/>
    </source>
</evidence>
<evidence type="ECO:0000256" key="5">
    <source>
        <dbReference type="ARBA" id="ARBA00022801"/>
    </source>
</evidence>
<keyword evidence="5" id="KW-0378">Hydrolase</keyword>
<proteinExistence type="inferred from homology"/>
<dbReference type="SUPFAM" id="SSF50324">
    <property type="entry name" value="Inorganic pyrophosphatase"/>
    <property type="match status" value="1"/>
</dbReference>